<feature type="compositionally biased region" description="Polar residues" evidence="1">
    <location>
        <begin position="246"/>
        <end position="260"/>
    </location>
</feature>
<proteinExistence type="predicted"/>
<sequence length="313" mass="33108">MLGLTCPGGVPQGLQNAPSSCRPAGHAVLPQHIEYVTQAFQGSSRAWLHSPVRPLVSGFEERKGRRLFNRASSSSFYSHHYPFSSDDGLETGPSTSSQARDGGMFGMLQSCYNFGCNATATVVAWAADVFLASPIAPFNVDRTAVENSIRTALILAGLILLQRAIPVLVNLGCVGLGVYILTHVYNVKVPVPGEGRERARRRPPGGRHSTVADVAGSSGATQRSESGTGSQGSTPAGSVFGAESRASYTSGPGEQQQQHWQGRRRPGASTSNSGSSSNSSSAWRQQRSGYKGAEPSSTGPFRGSKDLVDVYYD</sequence>
<feature type="compositionally biased region" description="Basic and acidic residues" evidence="1">
    <location>
        <begin position="303"/>
        <end position="313"/>
    </location>
</feature>
<name>A0ABQ7GBW3_DUNSA</name>
<gene>
    <name evidence="2" type="ORF">DUNSADRAFT_12151</name>
</gene>
<evidence type="ECO:0000256" key="1">
    <source>
        <dbReference type="SAM" id="MobiDB-lite"/>
    </source>
</evidence>
<dbReference type="EMBL" id="MU069897">
    <property type="protein sequence ID" value="KAF5832102.1"/>
    <property type="molecule type" value="Genomic_DNA"/>
</dbReference>
<keyword evidence="3" id="KW-1185">Reference proteome</keyword>
<feature type="region of interest" description="Disordered" evidence="1">
    <location>
        <begin position="194"/>
        <end position="313"/>
    </location>
</feature>
<dbReference type="Proteomes" id="UP000815325">
    <property type="component" value="Unassembled WGS sequence"/>
</dbReference>
<evidence type="ECO:0000313" key="2">
    <source>
        <dbReference type="EMBL" id="KAF5832102.1"/>
    </source>
</evidence>
<accession>A0ABQ7GBW3</accession>
<comment type="caution">
    <text evidence="2">The sequence shown here is derived from an EMBL/GenBank/DDBJ whole genome shotgun (WGS) entry which is preliminary data.</text>
</comment>
<feature type="compositionally biased region" description="Low complexity" evidence="1">
    <location>
        <begin position="267"/>
        <end position="282"/>
    </location>
</feature>
<feature type="compositionally biased region" description="Polar residues" evidence="1">
    <location>
        <begin position="218"/>
        <end position="236"/>
    </location>
</feature>
<reference evidence="2" key="1">
    <citation type="submission" date="2017-08" db="EMBL/GenBank/DDBJ databases">
        <authorList>
            <person name="Polle J.E."/>
            <person name="Barry K."/>
            <person name="Cushman J."/>
            <person name="Schmutz J."/>
            <person name="Tran D."/>
            <person name="Hathwaick L.T."/>
            <person name="Yim W.C."/>
            <person name="Jenkins J."/>
            <person name="Mckie-Krisberg Z.M."/>
            <person name="Prochnik S."/>
            <person name="Lindquist E."/>
            <person name="Dockter R.B."/>
            <person name="Adam C."/>
            <person name="Molina H."/>
            <person name="Bunkerborg J."/>
            <person name="Jin E."/>
            <person name="Buchheim M."/>
            <person name="Magnuson J."/>
        </authorList>
    </citation>
    <scope>NUCLEOTIDE SEQUENCE</scope>
    <source>
        <strain evidence="2">CCAP 19/18</strain>
    </source>
</reference>
<evidence type="ECO:0000313" key="3">
    <source>
        <dbReference type="Proteomes" id="UP000815325"/>
    </source>
</evidence>
<protein>
    <recommendedName>
        <fullName evidence="4">PRA1 family protein</fullName>
    </recommendedName>
</protein>
<organism evidence="2 3">
    <name type="scientific">Dunaliella salina</name>
    <name type="common">Green alga</name>
    <name type="synonym">Protococcus salinus</name>
    <dbReference type="NCBI Taxonomy" id="3046"/>
    <lineage>
        <taxon>Eukaryota</taxon>
        <taxon>Viridiplantae</taxon>
        <taxon>Chlorophyta</taxon>
        <taxon>core chlorophytes</taxon>
        <taxon>Chlorophyceae</taxon>
        <taxon>CS clade</taxon>
        <taxon>Chlamydomonadales</taxon>
        <taxon>Dunaliellaceae</taxon>
        <taxon>Dunaliella</taxon>
    </lineage>
</organism>
<evidence type="ECO:0008006" key="4">
    <source>
        <dbReference type="Google" id="ProtNLM"/>
    </source>
</evidence>